<evidence type="ECO:0000313" key="1">
    <source>
        <dbReference type="EMBL" id="UYV60115.1"/>
    </source>
</evidence>
<reference evidence="1 2" key="1">
    <citation type="submission" date="2022-01" db="EMBL/GenBank/DDBJ databases">
        <title>A chromosomal length assembly of Cordylochernes scorpioides.</title>
        <authorList>
            <person name="Zeh D."/>
            <person name="Zeh J."/>
        </authorList>
    </citation>
    <scope>NUCLEOTIDE SEQUENCE [LARGE SCALE GENOMIC DNA]</scope>
    <source>
        <strain evidence="1">IN4F17</strain>
        <tissue evidence="1">Whole Body</tissue>
    </source>
</reference>
<dbReference type="EMBL" id="CP092863">
    <property type="protein sequence ID" value="UYV60115.1"/>
    <property type="molecule type" value="Genomic_DNA"/>
</dbReference>
<evidence type="ECO:0000313" key="2">
    <source>
        <dbReference type="Proteomes" id="UP001235939"/>
    </source>
</evidence>
<organism evidence="1 2">
    <name type="scientific">Cordylochernes scorpioides</name>
    <dbReference type="NCBI Taxonomy" id="51811"/>
    <lineage>
        <taxon>Eukaryota</taxon>
        <taxon>Metazoa</taxon>
        <taxon>Ecdysozoa</taxon>
        <taxon>Arthropoda</taxon>
        <taxon>Chelicerata</taxon>
        <taxon>Arachnida</taxon>
        <taxon>Pseudoscorpiones</taxon>
        <taxon>Cheliferoidea</taxon>
        <taxon>Chernetidae</taxon>
        <taxon>Cordylochernes</taxon>
    </lineage>
</organism>
<name>A0ABY6JVI6_9ARAC</name>
<keyword evidence="2" id="KW-1185">Reference proteome</keyword>
<sequence>MYVPVMYGGVFDVESVTCALHMLKNEGFGVLSGNITGMFSHPDGHRSTRLTNIILATYFFKKQSCLLTPVNPPR</sequence>
<accession>A0ABY6JVI6</accession>
<gene>
    <name evidence="1" type="ORF">LAZ67_1000030</name>
</gene>
<proteinExistence type="predicted"/>
<protein>
    <submittedName>
        <fullName evidence="1">Uncharacterized protein</fullName>
    </submittedName>
</protein>
<dbReference type="Proteomes" id="UP001235939">
    <property type="component" value="Chromosome 01"/>
</dbReference>